<proteinExistence type="predicted"/>
<organism evidence="8 9">
    <name type="scientific">Euphydryas editha</name>
    <name type="common">Edith's checkerspot</name>
    <dbReference type="NCBI Taxonomy" id="104508"/>
    <lineage>
        <taxon>Eukaryota</taxon>
        <taxon>Metazoa</taxon>
        <taxon>Ecdysozoa</taxon>
        <taxon>Arthropoda</taxon>
        <taxon>Hexapoda</taxon>
        <taxon>Insecta</taxon>
        <taxon>Pterygota</taxon>
        <taxon>Neoptera</taxon>
        <taxon>Endopterygota</taxon>
        <taxon>Lepidoptera</taxon>
        <taxon>Glossata</taxon>
        <taxon>Ditrysia</taxon>
        <taxon>Papilionoidea</taxon>
        <taxon>Nymphalidae</taxon>
        <taxon>Nymphalinae</taxon>
        <taxon>Euphydryas</taxon>
    </lineage>
</organism>
<comment type="caution">
    <text evidence="8">The sequence shown here is derived from an EMBL/GenBank/DDBJ whole genome shotgun (WGS) entry which is preliminary data.</text>
</comment>
<evidence type="ECO:0000313" key="9">
    <source>
        <dbReference type="Proteomes" id="UP001153954"/>
    </source>
</evidence>
<dbReference type="SMART" id="SM00692">
    <property type="entry name" value="DM3"/>
    <property type="match status" value="1"/>
</dbReference>
<evidence type="ECO:0000313" key="8">
    <source>
        <dbReference type="EMBL" id="CAH2099565.1"/>
    </source>
</evidence>
<dbReference type="GO" id="GO:0008270">
    <property type="term" value="F:zinc ion binding"/>
    <property type="evidence" value="ECO:0007669"/>
    <property type="project" value="UniProtKB-KW"/>
</dbReference>
<feature type="domain" description="THAP-type" evidence="7">
    <location>
        <begin position="1"/>
        <end position="82"/>
    </location>
</feature>
<reference evidence="8" key="1">
    <citation type="submission" date="2022-03" db="EMBL/GenBank/DDBJ databases">
        <authorList>
            <person name="Tunstrom K."/>
        </authorList>
    </citation>
    <scope>NUCLEOTIDE SEQUENCE</scope>
</reference>
<evidence type="ECO:0000256" key="3">
    <source>
        <dbReference type="ARBA" id="ARBA00022833"/>
    </source>
</evidence>
<dbReference type="SMART" id="SM00980">
    <property type="entry name" value="THAP"/>
    <property type="match status" value="1"/>
</dbReference>
<dbReference type="PROSITE" id="PS50950">
    <property type="entry name" value="ZF_THAP"/>
    <property type="match status" value="1"/>
</dbReference>
<dbReference type="Pfam" id="PF05485">
    <property type="entry name" value="THAP"/>
    <property type="match status" value="1"/>
</dbReference>
<evidence type="ECO:0000256" key="4">
    <source>
        <dbReference type="ARBA" id="ARBA00023125"/>
    </source>
</evidence>
<protein>
    <recommendedName>
        <fullName evidence="7">THAP-type domain-containing protein</fullName>
    </recommendedName>
</protein>
<gene>
    <name evidence="8" type="ORF">EEDITHA_LOCUS14524</name>
</gene>
<accession>A0AAU9UJQ7</accession>
<evidence type="ECO:0000256" key="1">
    <source>
        <dbReference type="ARBA" id="ARBA00022723"/>
    </source>
</evidence>
<evidence type="ECO:0000256" key="6">
    <source>
        <dbReference type="SAM" id="MobiDB-lite"/>
    </source>
</evidence>
<keyword evidence="4 5" id="KW-0238">DNA-binding</keyword>
<keyword evidence="2 5" id="KW-0863">Zinc-finger</keyword>
<dbReference type="AlphaFoldDB" id="A0AAU9UJQ7"/>
<dbReference type="EMBL" id="CAKOGL010000022">
    <property type="protein sequence ID" value="CAH2099565.1"/>
    <property type="molecule type" value="Genomic_DNA"/>
</dbReference>
<evidence type="ECO:0000256" key="2">
    <source>
        <dbReference type="ARBA" id="ARBA00022771"/>
    </source>
</evidence>
<dbReference type="Gene3D" id="6.20.210.20">
    <property type="entry name" value="THAP domain"/>
    <property type="match status" value="1"/>
</dbReference>
<name>A0AAU9UJQ7_EUPED</name>
<dbReference type="Proteomes" id="UP001153954">
    <property type="component" value="Unassembled WGS sequence"/>
</dbReference>
<sequence length="125" mass="14280">MFTTSPLHEMNFKISLMLLLSFPADEERKSQWTKIIQKARLDEFWKSSKRSVICSSHFEEQYIYCTKSGLKRLKKEAFPNKNLAPGMIETPAELSDLQIPTIGTQPSSTISNSETDDGYSLDLDK</sequence>
<evidence type="ECO:0000256" key="5">
    <source>
        <dbReference type="PROSITE-ProRule" id="PRU00309"/>
    </source>
</evidence>
<feature type="region of interest" description="Disordered" evidence="6">
    <location>
        <begin position="94"/>
        <end position="125"/>
    </location>
</feature>
<dbReference type="InterPro" id="IPR038441">
    <property type="entry name" value="THAP_Znf_sf"/>
</dbReference>
<evidence type="ECO:0000259" key="7">
    <source>
        <dbReference type="PROSITE" id="PS50950"/>
    </source>
</evidence>
<dbReference type="GO" id="GO:0003677">
    <property type="term" value="F:DNA binding"/>
    <property type="evidence" value="ECO:0007669"/>
    <property type="project" value="UniProtKB-UniRule"/>
</dbReference>
<keyword evidence="3" id="KW-0862">Zinc</keyword>
<keyword evidence="1" id="KW-0479">Metal-binding</keyword>
<feature type="compositionally biased region" description="Polar residues" evidence="6">
    <location>
        <begin position="101"/>
        <end position="113"/>
    </location>
</feature>
<keyword evidence="9" id="KW-1185">Reference proteome</keyword>
<dbReference type="SUPFAM" id="SSF57716">
    <property type="entry name" value="Glucocorticoid receptor-like (DNA-binding domain)"/>
    <property type="match status" value="1"/>
</dbReference>
<dbReference type="InterPro" id="IPR006612">
    <property type="entry name" value="THAP_Znf"/>
</dbReference>